<dbReference type="GO" id="GO:0009610">
    <property type="term" value="P:response to symbiotic fungus"/>
    <property type="evidence" value="ECO:0007669"/>
    <property type="project" value="UniProtKB-ARBA"/>
</dbReference>
<evidence type="ECO:0000256" key="7">
    <source>
        <dbReference type="ARBA" id="ARBA00022989"/>
    </source>
</evidence>
<keyword evidence="9 12" id="KW-0472">Membrane</keyword>
<dbReference type="FunFam" id="2.60.40.420:FF:000067">
    <property type="entry name" value="Cupredoxin superfamily protein"/>
    <property type="match status" value="1"/>
</dbReference>
<keyword evidence="5 13" id="KW-0732">Signal</keyword>
<evidence type="ECO:0000256" key="9">
    <source>
        <dbReference type="ARBA" id="ARBA00023136"/>
    </source>
</evidence>
<evidence type="ECO:0000259" key="14">
    <source>
        <dbReference type="PROSITE" id="PS51485"/>
    </source>
</evidence>
<accession>A0AAJ6XX26</accession>
<dbReference type="PANTHER" id="PTHR33021">
    <property type="entry name" value="BLUE COPPER PROTEIN"/>
    <property type="match status" value="1"/>
</dbReference>
<dbReference type="InterPro" id="IPR003245">
    <property type="entry name" value="Phytocyanin_dom"/>
</dbReference>
<keyword evidence="7 12" id="KW-1133">Transmembrane helix</keyword>
<organism evidence="15 16">
    <name type="scientific">Populus euphratica</name>
    <name type="common">Euphrates poplar</name>
    <dbReference type="NCBI Taxonomy" id="75702"/>
    <lineage>
        <taxon>Eukaryota</taxon>
        <taxon>Viridiplantae</taxon>
        <taxon>Streptophyta</taxon>
        <taxon>Embryophyta</taxon>
        <taxon>Tracheophyta</taxon>
        <taxon>Spermatophyta</taxon>
        <taxon>Magnoliopsida</taxon>
        <taxon>eudicotyledons</taxon>
        <taxon>Gunneridae</taxon>
        <taxon>Pentapetalae</taxon>
        <taxon>rosids</taxon>
        <taxon>fabids</taxon>
        <taxon>Malpighiales</taxon>
        <taxon>Salicaceae</taxon>
        <taxon>Saliceae</taxon>
        <taxon>Populus</taxon>
    </lineage>
</organism>
<feature type="domain" description="Phytocyanin" evidence="14">
    <location>
        <begin position="23"/>
        <end position="120"/>
    </location>
</feature>
<keyword evidence="6" id="KW-0249">Electron transport</keyword>
<dbReference type="Proteomes" id="UP000694918">
    <property type="component" value="Unplaced"/>
</dbReference>
<dbReference type="KEGG" id="peu:105132578"/>
<keyword evidence="10" id="KW-1015">Disulfide bond</keyword>
<evidence type="ECO:0000256" key="2">
    <source>
        <dbReference type="ARBA" id="ARBA00022448"/>
    </source>
</evidence>
<evidence type="ECO:0000313" key="15">
    <source>
        <dbReference type="Proteomes" id="UP000694918"/>
    </source>
</evidence>
<dbReference type="InterPro" id="IPR039391">
    <property type="entry name" value="Phytocyanin-like"/>
</dbReference>
<dbReference type="GO" id="GO:0046872">
    <property type="term" value="F:metal ion binding"/>
    <property type="evidence" value="ECO:0007669"/>
    <property type="project" value="UniProtKB-KW"/>
</dbReference>
<proteinExistence type="predicted"/>
<feature type="signal peptide" evidence="13">
    <location>
        <begin position="1"/>
        <end position="22"/>
    </location>
</feature>
<dbReference type="GeneID" id="105132578"/>
<evidence type="ECO:0000256" key="3">
    <source>
        <dbReference type="ARBA" id="ARBA00022692"/>
    </source>
</evidence>
<evidence type="ECO:0000256" key="4">
    <source>
        <dbReference type="ARBA" id="ARBA00022723"/>
    </source>
</evidence>
<evidence type="ECO:0000256" key="13">
    <source>
        <dbReference type="SAM" id="SignalP"/>
    </source>
</evidence>
<feature type="transmembrane region" description="Helical" evidence="12">
    <location>
        <begin position="135"/>
        <end position="159"/>
    </location>
</feature>
<keyword evidence="8" id="KW-0186">Copper</keyword>
<dbReference type="GO" id="GO:0005886">
    <property type="term" value="C:plasma membrane"/>
    <property type="evidence" value="ECO:0007669"/>
    <property type="project" value="TreeGrafter"/>
</dbReference>
<dbReference type="InterPro" id="IPR008972">
    <property type="entry name" value="Cupredoxin"/>
</dbReference>
<evidence type="ECO:0000256" key="5">
    <source>
        <dbReference type="ARBA" id="ARBA00022729"/>
    </source>
</evidence>
<evidence type="ECO:0000256" key="8">
    <source>
        <dbReference type="ARBA" id="ARBA00023008"/>
    </source>
</evidence>
<sequence>MASSHFIAFALVTIILPTLTMAAEHIVGDDKGWTVNFNYTTWASGKVFHVGDTLVFKYQPPHNLYKVDGNGFKNCVASGEPLTSGNDIITLGSTGKKWYICGFGNHCSELGQKLVINVEAEAPAPTPTPTPKPNAAYGLAASGYQIIVAAVAVVAGMIVA</sequence>
<dbReference type="GO" id="GO:0009055">
    <property type="term" value="F:electron transfer activity"/>
    <property type="evidence" value="ECO:0007669"/>
    <property type="project" value="InterPro"/>
</dbReference>
<keyword evidence="3 12" id="KW-0812">Transmembrane</keyword>
<dbReference type="AlphaFoldDB" id="A0AAJ6XX26"/>
<gene>
    <name evidence="16" type="primary">LOC105132578</name>
</gene>
<protein>
    <submittedName>
        <fullName evidence="16">Mavicyanin-like</fullName>
    </submittedName>
</protein>
<evidence type="ECO:0000256" key="1">
    <source>
        <dbReference type="ARBA" id="ARBA00004479"/>
    </source>
</evidence>
<dbReference type="CDD" id="cd04216">
    <property type="entry name" value="Phytocyanin"/>
    <property type="match status" value="1"/>
</dbReference>
<dbReference type="Gene3D" id="2.60.40.420">
    <property type="entry name" value="Cupredoxins - blue copper proteins"/>
    <property type="match status" value="1"/>
</dbReference>
<evidence type="ECO:0000256" key="6">
    <source>
        <dbReference type="ARBA" id="ARBA00022982"/>
    </source>
</evidence>
<feature type="chain" id="PRO_5042484949" evidence="13">
    <location>
        <begin position="23"/>
        <end position="160"/>
    </location>
</feature>
<name>A0AAJ6XX26_POPEU</name>
<dbReference type="PROSITE" id="PS51485">
    <property type="entry name" value="PHYTOCYANIN"/>
    <property type="match status" value="1"/>
</dbReference>
<keyword evidence="11" id="KW-0325">Glycoprotein</keyword>
<dbReference type="SUPFAM" id="SSF49503">
    <property type="entry name" value="Cupredoxins"/>
    <property type="match status" value="1"/>
</dbReference>
<dbReference type="PANTHER" id="PTHR33021:SF408">
    <property type="entry name" value="PHYTOCYANIN DOMAIN-CONTAINING PROTEIN"/>
    <property type="match status" value="1"/>
</dbReference>
<reference evidence="16" key="1">
    <citation type="submission" date="2025-08" db="UniProtKB">
        <authorList>
            <consortium name="RefSeq"/>
        </authorList>
    </citation>
    <scope>IDENTIFICATION</scope>
</reference>
<keyword evidence="2" id="KW-0813">Transport</keyword>
<evidence type="ECO:0000256" key="11">
    <source>
        <dbReference type="ARBA" id="ARBA00023180"/>
    </source>
</evidence>
<dbReference type="RefSeq" id="XP_011034452.1">
    <property type="nucleotide sequence ID" value="XM_011036150.1"/>
</dbReference>
<keyword evidence="15" id="KW-1185">Reference proteome</keyword>
<comment type="subcellular location">
    <subcellularLocation>
        <location evidence="1">Membrane</location>
        <topology evidence="1">Single-pass type I membrane protein</topology>
    </subcellularLocation>
</comment>
<evidence type="ECO:0000313" key="16">
    <source>
        <dbReference type="RefSeq" id="XP_011034452.1"/>
    </source>
</evidence>
<evidence type="ECO:0000256" key="12">
    <source>
        <dbReference type="SAM" id="Phobius"/>
    </source>
</evidence>
<evidence type="ECO:0000256" key="10">
    <source>
        <dbReference type="ARBA" id="ARBA00023157"/>
    </source>
</evidence>
<dbReference type="Pfam" id="PF02298">
    <property type="entry name" value="Cu_bind_like"/>
    <property type="match status" value="1"/>
</dbReference>
<keyword evidence="4" id="KW-0479">Metal-binding</keyword>